<keyword evidence="3" id="KW-1185">Reference proteome</keyword>
<protein>
    <submittedName>
        <fullName evidence="2">Uncharacterized protein</fullName>
    </submittedName>
</protein>
<gene>
    <name evidence="2" type="ORF">PODLI_1B010506</name>
</gene>
<evidence type="ECO:0000256" key="1">
    <source>
        <dbReference type="SAM" id="MobiDB-lite"/>
    </source>
</evidence>
<dbReference type="PROSITE" id="PS51257">
    <property type="entry name" value="PROKAR_LIPOPROTEIN"/>
    <property type="match status" value="1"/>
</dbReference>
<dbReference type="EMBL" id="OX395133">
    <property type="protein sequence ID" value="CAI5782277.1"/>
    <property type="molecule type" value="Genomic_DNA"/>
</dbReference>
<dbReference type="AlphaFoldDB" id="A0AA35KRH3"/>
<evidence type="ECO:0000313" key="2">
    <source>
        <dbReference type="EMBL" id="CAI5782277.1"/>
    </source>
</evidence>
<dbReference type="Proteomes" id="UP001178461">
    <property type="component" value="Chromosome 8"/>
</dbReference>
<feature type="region of interest" description="Disordered" evidence="1">
    <location>
        <begin position="1"/>
        <end position="21"/>
    </location>
</feature>
<evidence type="ECO:0000313" key="3">
    <source>
        <dbReference type="Proteomes" id="UP001178461"/>
    </source>
</evidence>
<accession>A0AA35KRH3</accession>
<organism evidence="2 3">
    <name type="scientific">Podarcis lilfordi</name>
    <name type="common">Lilford's wall lizard</name>
    <dbReference type="NCBI Taxonomy" id="74358"/>
    <lineage>
        <taxon>Eukaryota</taxon>
        <taxon>Metazoa</taxon>
        <taxon>Chordata</taxon>
        <taxon>Craniata</taxon>
        <taxon>Vertebrata</taxon>
        <taxon>Euteleostomi</taxon>
        <taxon>Lepidosauria</taxon>
        <taxon>Squamata</taxon>
        <taxon>Bifurcata</taxon>
        <taxon>Unidentata</taxon>
        <taxon>Episquamata</taxon>
        <taxon>Laterata</taxon>
        <taxon>Lacertibaenia</taxon>
        <taxon>Lacertidae</taxon>
        <taxon>Podarcis</taxon>
    </lineage>
</organism>
<feature type="compositionally biased region" description="Low complexity" evidence="1">
    <location>
        <begin position="7"/>
        <end position="21"/>
    </location>
</feature>
<sequence>MELIKLPEPSSPSKPSSASSHPAILGCVGWHLGSAEAQQGRRSSCTKQHPEQCWEVGVGVGMRPLCQPVFGAWAAKSSSLFFPIELASYLSHRSHCGDVILFLTALP</sequence>
<name>A0AA35KRH3_9SAUR</name>
<reference evidence="2" key="1">
    <citation type="submission" date="2022-12" db="EMBL/GenBank/DDBJ databases">
        <authorList>
            <person name="Alioto T."/>
            <person name="Alioto T."/>
            <person name="Gomez Garrido J."/>
        </authorList>
    </citation>
    <scope>NUCLEOTIDE SEQUENCE</scope>
</reference>
<proteinExistence type="predicted"/>